<dbReference type="Proteomes" id="UP000557739">
    <property type="component" value="Unassembled WGS sequence"/>
</dbReference>
<dbReference type="InterPro" id="IPR002810">
    <property type="entry name" value="NfeD-like_C"/>
</dbReference>
<evidence type="ECO:0000256" key="5">
    <source>
        <dbReference type="SAM" id="Phobius"/>
    </source>
</evidence>
<evidence type="ECO:0000256" key="2">
    <source>
        <dbReference type="ARBA" id="ARBA00022692"/>
    </source>
</evidence>
<feature type="transmembrane region" description="Helical" evidence="5">
    <location>
        <begin position="51"/>
        <end position="70"/>
    </location>
</feature>
<dbReference type="AlphaFoldDB" id="A0A7W9ARG3"/>
<keyword evidence="3 5" id="KW-1133">Transmembrane helix</keyword>
<evidence type="ECO:0000256" key="4">
    <source>
        <dbReference type="ARBA" id="ARBA00023136"/>
    </source>
</evidence>
<reference evidence="7 8" key="1">
    <citation type="submission" date="2020-08" db="EMBL/GenBank/DDBJ databases">
        <title>Genomic Encyclopedia of Type Strains, Phase IV (KMG-IV): sequencing the most valuable type-strain genomes for metagenomic binning, comparative biology and taxonomic classification.</title>
        <authorList>
            <person name="Goeker M."/>
        </authorList>
    </citation>
    <scope>NUCLEOTIDE SEQUENCE [LARGE SCALE GENOMIC DNA]</scope>
    <source>
        <strain evidence="7 8">DSM 27244</strain>
    </source>
</reference>
<dbReference type="PANTHER" id="PTHR33507:SF3">
    <property type="entry name" value="INNER MEMBRANE PROTEIN YBBJ"/>
    <property type="match status" value="1"/>
</dbReference>
<dbReference type="PANTHER" id="PTHR33507">
    <property type="entry name" value="INNER MEMBRANE PROTEIN YBBJ"/>
    <property type="match status" value="1"/>
</dbReference>
<dbReference type="InterPro" id="IPR052165">
    <property type="entry name" value="Membrane_assoc_protease"/>
</dbReference>
<feature type="domain" description="NfeD-like C-terminal" evidence="6">
    <location>
        <begin position="93"/>
        <end position="146"/>
    </location>
</feature>
<keyword evidence="4 5" id="KW-0472">Membrane</keyword>
<dbReference type="GO" id="GO:0005886">
    <property type="term" value="C:plasma membrane"/>
    <property type="evidence" value="ECO:0007669"/>
    <property type="project" value="TreeGrafter"/>
</dbReference>
<accession>A0A7W9ARG3</accession>
<dbReference type="EMBL" id="JACIJJ010000004">
    <property type="protein sequence ID" value="MBB5699203.1"/>
    <property type="molecule type" value="Genomic_DNA"/>
</dbReference>
<evidence type="ECO:0000313" key="7">
    <source>
        <dbReference type="EMBL" id="MBB5699203.1"/>
    </source>
</evidence>
<feature type="transmembrane region" description="Helical" evidence="5">
    <location>
        <begin position="12"/>
        <end position="45"/>
    </location>
</feature>
<evidence type="ECO:0000256" key="1">
    <source>
        <dbReference type="ARBA" id="ARBA00004141"/>
    </source>
</evidence>
<dbReference type="Gene3D" id="2.40.50.140">
    <property type="entry name" value="Nucleic acid-binding proteins"/>
    <property type="match status" value="1"/>
</dbReference>
<gene>
    <name evidence="7" type="ORF">FHR19_002569</name>
</gene>
<protein>
    <recommendedName>
        <fullName evidence="6">NfeD-like C-terminal domain-containing protein</fullName>
    </recommendedName>
</protein>
<organism evidence="7 8">
    <name type="scientific">Sphingomonas yantingensis</name>
    <dbReference type="NCBI Taxonomy" id="1241761"/>
    <lineage>
        <taxon>Bacteria</taxon>
        <taxon>Pseudomonadati</taxon>
        <taxon>Pseudomonadota</taxon>
        <taxon>Alphaproteobacteria</taxon>
        <taxon>Sphingomonadales</taxon>
        <taxon>Sphingomonadaceae</taxon>
        <taxon>Sphingomonas</taxon>
    </lineage>
</organism>
<evidence type="ECO:0000259" key="6">
    <source>
        <dbReference type="Pfam" id="PF01957"/>
    </source>
</evidence>
<proteinExistence type="predicted"/>
<comment type="subcellular location">
    <subcellularLocation>
        <location evidence="1">Membrane</location>
        <topology evidence="1">Multi-pass membrane protein</topology>
    </subcellularLocation>
</comment>
<sequence length="152" mass="15568">MADWLAEPGILWLIAAALLAGIELAVPGVFLVFLAVAAAITGAFTLLFPDLGIGGQLASFAVWSAVAVAIGRRWYGGDAVASADPLLNDRAARSIGATVVAVTDFAHGEGRVRLGDGEWPARGPAMPAGTRARVVAIDGLTLVVEPLLSLPE</sequence>
<dbReference type="Pfam" id="PF01957">
    <property type="entry name" value="NfeD"/>
    <property type="match status" value="1"/>
</dbReference>
<keyword evidence="8" id="KW-1185">Reference proteome</keyword>
<dbReference type="RefSeq" id="WP_184029012.1">
    <property type="nucleotide sequence ID" value="NZ_JACIJJ010000004.1"/>
</dbReference>
<comment type="caution">
    <text evidence="7">The sequence shown here is derived from an EMBL/GenBank/DDBJ whole genome shotgun (WGS) entry which is preliminary data.</text>
</comment>
<evidence type="ECO:0000256" key="3">
    <source>
        <dbReference type="ARBA" id="ARBA00022989"/>
    </source>
</evidence>
<keyword evidence="2 5" id="KW-0812">Transmembrane</keyword>
<dbReference type="InterPro" id="IPR012340">
    <property type="entry name" value="NA-bd_OB-fold"/>
</dbReference>
<evidence type="ECO:0000313" key="8">
    <source>
        <dbReference type="Proteomes" id="UP000557739"/>
    </source>
</evidence>
<name>A0A7W9ARG3_9SPHN</name>